<keyword evidence="6 7" id="KW-0472">Membrane</keyword>
<dbReference type="InterPro" id="IPR007217">
    <property type="entry name" value="Per1-like"/>
</dbReference>
<dbReference type="Pfam" id="PF04080">
    <property type="entry name" value="Per1"/>
    <property type="match status" value="1"/>
</dbReference>
<dbReference type="PANTHER" id="PTHR13148:SF0">
    <property type="entry name" value="POST-GPI ATTACHMENT TO PROTEINS FACTOR 3"/>
    <property type="match status" value="1"/>
</dbReference>
<accession>A0ABD1WKV4</accession>
<evidence type="ECO:0000256" key="3">
    <source>
        <dbReference type="ARBA" id="ARBA00022692"/>
    </source>
</evidence>
<proteinExistence type="inferred from homology"/>
<comment type="subcellular location">
    <subcellularLocation>
        <location evidence="1">Endomembrane system</location>
        <topology evidence="1">Multi-pass membrane protein</topology>
    </subcellularLocation>
    <subcellularLocation>
        <location evidence="7">Golgi apparatus membrane</location>
        <topology evidence="7">Multi-pass membrane protein</topology>
    </subcellularLocation>
</comment>
<dbReference type="GO" id="GO:0006506">
    <property type="term" value="P:GPI anchor biosynthetic process"/>
    <property type="evidence" value="ECO:0007669"/>
    <property type="project" value="UniProtKB-KW"/>
</dbReference>
<dbReference type="EMBL" id="JBFOLJ010000003">
    <property type="protein sequence ID" value="KAL2550321.1"/>
    <property type="molecule type" value="Genomic_DNA"/>
</dbReference>
<evidence type="ECO:0000256" key="1">
    <source>
        <dbReference type="ARBA" id="ARBA00004127"/>
    </source>
</evidence>
<protein>
    <recommendedName>
        <fullName evidence="7">Post-GPI attachment to proteins factor 3</fullName>
    </recommendedName>
</protein>
<dbReference type="Proteomes" id="UP001604277">
    <property type="component" value="Unassembled WGS sequence"/>
</dbReference>
<dbReference type="AlphaFoldDB" id="A0ABD1WKV4"/>
<comment type="similarity">
    <text evidence="7">Belongs to the PGAP3 family.</text>
</comment>
<feature type="transmembrane region" description="Helical" evidence="7">
    <location>
        <begin position="321"/>
        <end position="344"/>
    </location>
</feature>
<feature type="transmembrane region" description="Helical" evidence="7">
    <location>
        <begin position="375"/>
        <end position="396"/>
    </location>
</feature>
<organism evidence="8 9">
    <name type="scientific">Forsythia ovata</name>
    <dbReference type="NCBI Taxonomy" id="205694"/>
    <lineage>
        <taxon>Eukaryota</taxon>
        <taxon>Viridiplantae</taxon>
        <taxon>Streptophyta</taxon>
        <taxon>Embryophyta</taxon>
        <taxon>Tracheophyta</taxon>
        <taxon>Spermatophyta</taxon>
        <taxon>Magnoliopsida</taxon>
        <taxon>eudicotyledons</taxon>
        <taxon>Gunneridae</taxon>
        <taxon>Pentapetalae</taxon>
        <taxon>asterids</taxon>
        <taxon>lamiids</taxon>
        <taxon>Lamiales</taxon>
        <taxon>Oleaceae</taxon>
        <taxon>Forsythieae</taxon>
        <taxon>Forsythia</taxon>
    </lineage>
</organism>
<evidence type="ECO:0000256" key="6">
    <source>
        <dbReference type="ARBA" id="ARBA00023136"/>
    </source>
</evidence>
<feature type="transmembrane region" description="Helical" evidence="7">
    <location>
        <begin position="296"/>
        <end position="315"/>
    </location>
</feature>
<sequence length="415" mass="47309">MPLTRESSISSSRKFHDQSEHLKNFPVQTLRIGSPAGASGFGILTPGYANTPSSIEQLAFGSRAPLAFYSQTNFPQSGIVPISGGSQGFFSFLNASPGDSDPIYKSCVEQCEKTGCVGNKCFQHCNFSSDGNHIDGPWYLQEPLYMRWKQWDCRSDCRYQCMLSREEDRLKLGYKPTKYHGRWPFRRIYGIQEPVSVALSALNLAVQFHGWVSFFILVNYKLPFRPNKATYYDYTGLWHLYAIFAMNTWFWSAVFHSRDVELTEKLDYSSAVALLGFSLILATIRAFNVRSEASRVMVAAPIIAFTTTHLLYLNFYQFDYGLNMIVCTAMGTLQLILWAVWAGVTRHPSRLKLWVVVFGGAVSMLLEIYDFPPFWGLVDAHALFHAITIPLTYLWWSFARDDSEFRTSMLIKKTK</sequence>
<evidence type="ECO:0000256" key="4">
    <source>
        <dbReference type="ARBA" id="ARBA00022729"/>
    </source>
</evidence>
<dbReference type="GO" id="GO:0000139">
    <property type="term" value="C:Golgi membrane"/>
    <property type="evidence" value="ECO:0007669"/>
    <property type="project" value="UniProtKB-SubCell"/>
</dbReference>
<name>A0ABD1WKV4_9LAMI</name>
<keyword evidence="9" id="KW-1185">Reference proteome</keyword>
<comment type="function">
    <text evidence="7">Involved in the lipid remodeling steps of GPI-anchor maturation.</text>
</comment>
<evidence type="ECO:0000313" key="8">
    <source>
        <dbReference type="EMBL" id="KAL2550321.1"/>
    </source>
</evidence>
<dbReference type="PANTHER" id="PTHR13148">
    <property type="entry name" value="PER1-RELATED"/>
    <property type="match status" value="1"/>
</dbReference>
<evidence type="ECO:0000256" key="7">
    <source>
        <dbReference type="RuleBase" id="RU365066"/>
    </source>
</evidence>
<feature type="transmembrane region" description="Helical" evidence="7">
    <location>
        <begin position="231"/>
        <end position="254"/>
    </location>
</feature>
<reference evidence="9" key="1">
    <citation type="submission" date="2024-07" db="EMBL/GenBank/DDBJ databases">
        <title>Two chromosome-level genome assemblies of Korean endemic species Abeliophyllum distichum and Forsythia ovata (Oleaceae).</title>
        <authorList>
            <person name="Jang H."/>
        </authorList>
    </citation>
    <scope>NUCLEOTIDE SEQUENCE [LARGE SCALE GENOMIC DNA]</scope>
</reference>
<keyword evidence="7" id="KW-0333">Golgi apparatus</keyword>
<feature type="transmembrane region" description="Helical" evidence="7">
    <location>
        <begin position="266"/>
        <end position="284"/>
    </location>
</feature>
<evidence type="ECO:0000313" key="9">
    <source>
        <dbReference type="Proteomes" id="UP001604277"/>
    </source>
</evidence>
<keyword evidence="5 7" id="KW-1133">Transmembrane helix</keyword>
<feature type="transmembrane region" description="Helical" evidence="7">
    <location>
        <begin position="197"/>
        <end position="219"/>
    </location>
</feature>
<feature type="transmembrane region" description="Helical" evidence="7">
    <location>
        <begin position="351"/>
        <end position="369"/>
    </location>
</feature>
<keyword evidence="3 7" id="KW-0812">Transmembrane</keyword>
<comment type="caution">
    <text evidence="8">The sequence shown here is derived from an EMBL/GenBank/DDBJ whole genome shotgun (WGS) entry which is preliminary data.</text>
</comment>
<evidence type="ECO:0000256" key="5">
    <source>
        <dbReference type="ARBA" id="ARBA00022989"/>
    </source>
</evidence>
<gene>
    <name evidence="8" type="ORF">Fot_11851</name>
</gene>
<evidence type="ECO:0000256" key="2">
    <source>
        <dbReference type="ARBA" id="ARBA00022502"/>
    </source>
</evidence>
<keyword evidence="4" id="KW-0732">Signal</keyword>
<keyword evidence="2 7" id="KW-0337">GPI-anchor biosynthesis</keyword>